<comment type="caution">
    <text evidence="1">The sequence shown here is derived from an EMBL/GenBank/DDBJ whole genome shotgun (WGS) entry which is preliminary data.</text>
</comment>
<dbReference type="Proteomes" id="UP000824890">
    <property type="component" value="Unassembled WGS sequence"/>
</dbReference>
<name>A0ABQ8AZW2_BRANA</name>
<protein>
    <submittedName>
        <fullName evidence="1">Uncharacterized protein</fullName>
    </submittedName>
</protein>
<evidence type="ECO:0000313" key="2">
    <source>
        <dbReference type="Proteomes" id="UP000824890"/>
    </source>
</evidence>
<reference evidence="1 2" key="1">
    <citation type="submission" date="2021-05" db="EMBL/GenBank/DDBJ databases">
        <title>Genome Assembly of Synthetic Allotetraploid Brassica napus Reveals Homoeologous Exchanges between Subgenomes.</title>
        <authorList>
            <person name="Davis J.T."/>
        </authorList>
    </citation>
    <scope>NUCLEOTIDE SEQUENCE [LARGE SCALE GENOMIC DNA]</scope>
    <source>
        <strain evidence="2">cv. Da-Ae</strain>
        <tissue evidence="1">Seedling</tissue>
    </source>
</reference>
<dbReference type="EMBL" id="JAGKQM010000012">
    <property type="protein sequence ID" value="KAH0898085.1"/>
    <property type="molecule type" value="Genomic_DNA"/>
</dbReference>
<keyword evidence="2" id="KW-1185">Reference proteome</keyword>
<proteinExistence type="predicted"/>
<organism evidence="1 2">
    <name type="scientific">Brassica napus</name>
    <name type="common">Rape</name>
    <dbReference type="NCBI Taxonomy" id="3708"/>
    <lineage>
        <taxon>Eukaryota</taxon>
        <taxon>Viridiplantae</taxon>
        <taxon>Streptophyta</taxon>
        <taxon>Embryophyta</taxon>
        <taxon>Tracheophyta</taxon>
        <taxon>Spermatophyta</taxon>
        <taxon>Magnoliopsida</taxon>
        <taxon>eudicotyledons</taxon>
        <taxon>Gunneridae</taxon>
        <taxon>Pentapetalae</taxon>
        <taxon>rosids</taxon>
        <taxon>malvids</taxon>
        <taxon>Brassicales</taxon>
        <taxon>Brassicaceae</taxon>
        <taxon>Brassiceae</taxon>
        <taxon>Brassica</taxon>
    </lineage>
</organism>
<sequence>MIKNHQPTLGILVMLPLGPKISDSPHSSRSQCSRLEYNFPPEIRPDELGVYQAHSAVCNKERALFWRLLSEEYWRILKPLEKSGDHMAKALEL</sequence>
<accession>A0ABQ8AZW2</accession>
<evidence type="ECO:0000313" key="1">
    <source>
        <dbReference type="EMBL" id="KAH0898085.1"/>
    </source>
</evidence>
<gene>
    <name evidence="1" type="ORF">HID58_047653</name>
</gene>